<feature type="region of interest" description="Disordered" evidence="1">
    <location>
        <begin position="430"/>
        <end position="462"/>
    </location>
</feature>
<evidence type="ECO:0000313" key="2">
    <source>
        <dbReference type="EMBL" id="KAJ3098385.1"/>
    </source>
</evidence>
<protein>
    <submittedName>
        <fullName evidence="2">Uncharacterized protein</fullName>
    </submittedName>
</protein>
<feature type="compositionally biased region" description="Basic and acidic residues" evidence="1">
    <location>
        <begin position="62"/>
        <end position="75"/>
    </location>
</feature>
<dbReference type="Proteomes" id="UP001211907">
    <property type="component" value="Unassembled WGS sequence"/>
</dbReference>
<feature type="region of interest" description="Disordered" evidence="1">
    <location>
        <begin position="104"/>
        <end position="146"/>
    </location>
</feature>
<accession>A0AAD5SXP6</accession>
<evidence type="ECO:0000256" key="1">
    <source>
        <dbReference type="SAM" id="MobiDB-lite"/>
    </source>
</evidence>
<dbReference type="AlphaFoldDB" id="A0AAD5SXP6"/>
<dbReference type="EMBL" id="JADGJH010002425">
    <property type="protein sequence ID" value="KAJ3098385.1"/>
    <property type="molecule type" value="Genomic_DNA"/>
</dbReference>
<gene>
    <name evidence="2" type="ORF">HK100_005110</name>
</gene>
<comment type="caution">
    <text evidence="2">The sequence shown here is derived from an EMBL/GenBank/DDBJ whole genome shotgun (WGS) entry which is preliminary data.</text>
</comment>
<evidence type="ECO:0000313" key="3">
    <source>
        <dbReference type="Proteomes" id="UP001211907"/>
    </source>
</evidence>
<feature type="region of interest" description="Disordered" evidence="1">
    <location>
        <begin position="48"/>
        <end position="79"/>
    </location>
</feature>
<feature type="compositionally biased region" description="Low complexity" evidence="1">
    <location>
        <begin position="243"/>
        <end position="252"/>
    </location>
</feature>
<name>A0AAD5SXP6_9FUNG</name>
<feature type="non-terminal residue" evidence="2">
    <location>
        <position position="1"/>
    </location>
</feature>
<organism evidence="2 3">
    <name type="scientific">Physocladia obscura</name>
    <dbReference type="NCBI Taxonomy" id="109957"/>
    <lineage>
        <taxon>Eukaryota</taxon>
        <taxon>Fungi</taxon>
        <taxon>Fungi incertae sedis</taxon>
        <taxon>Chytridiomycota</taxon>
        <taxon>Chytridiomycota incertae sedis</taxon>
        <taxon>Chytridiomycetes</taxon>
        <taxon>Chytridiales</taxon>
        <taxon>Chytriomycetaceae</taxon>
        <taxon>Physocladia</taxon>
    </lineage>
</organism>
<keyword evidence="3" id="KW-1185">Reference proteome</keyword>
<feature type="region of interest" description="Disordered" evidence="1">
    <location>
        <begin position="381"/>
        <end position="400"/>
    </location>
</feature>
<feature type="region of interest" description="Disordered" evidence="1">
    <location>
        <begin position="517"/>
        <end position="544"/>
    </location>
</feature>
<feature type="region of interest" description="Disordered" evidence="1">
    <location>
        <begin position="243"/>
        <end position="287"/>
    </location>
</feature>
<feature type="compositionally biased region" description="Acidic residues" evidence="1">
    <location>
        <begin position="430"/>
        <end position="446"/>
    </location>
</feature>
<feature type="region of interest" description="Disordered" evidence="1">
    <location>
        <begin position="1"/>
        <end position="25"/>
    </location>
</feature>
<reference evidence="2" key="1">
    <citation type="submission" date="2020-05" db="EMBL/GenBank/DDBJ databases">
        <title>Phylogenomic resolution of chytrid fungi.</title>
        <authorList>
            <person name="Stajich J.E."/>
            <person name="Amses K."/>
            <person name="Simmons R."/>
            <person name="Seto K."/>
            <person name="Myers J."/>
            <person name="Bonds A."/>
            <person name="Quandt C.A."/>
            <person name="Barry K."/>
            <person name="Liu P."/>
            <person name="Grigoriev I."/>
            <person name="Longcore J.E."/>
            <person name="James T.Y."/>
        </authorList>
    </citation>
    <scope>NUCLEOTIDE SEQUENCE</scope>
    <source>
        <strain evidence="2">JEL0513</strain>
    </source>
</reference>
<proteinExistence type="predicted"/>
<sequence length="691" mass="76197">MKKESGTHCSGGSGHGHDRTDVTVTDGDTHLGWVAEAVRVEGKGLRLRSRSRSLSLSRSLSRKPEKQQQKQKDTPRVGSLRAMLGRALLFLRLTRVPTTAATATGAVTTSGNGNGSDKQLAHRPSSRNLSFEKKPTSTPAQRRNSSLSVVAISATSIATTTATATLTIDAANPTLSTSLIPTTPTSYAESESCTTLADSLCDSQPVTPKSCMATDTATTSTTATTTTTTTTVPAPYISITTANNTTTSCESLPPSPPRSRPHHLSFDQESLGNSPKPLSINTQHQRSQRQLRHISVRLSSNSISASPKKSLASFDFAAIPDSNWLATDNADGLYLLVPPDGDSVLPHEHEKQQRKHNTAVAAPMPLSSLSATATILTLEALEPDTESPEFEKESPDLDLDLDLDDSQQQREELPERELVTSAMEDIDTLYDIDDFDKEDDDGEDSIENISNQEITPPALMANNNSISHNTLEYSRCDIHTSHVCRCRLAPSSLPSPSFSDDDDVVHVGRWLRHFDEIDDTNDTDAGDNDEEVDDDDNYEYKNNDDKLNDEVIPEKFGDGGYGTAAGNRENDNYKTMLGYNCRYYYTRKRQVEQRYCCGGDFEGEEGNEEQQQQWNLDDHVDTFVDFENDQSNDDSPCGDEDTDSDEHDFEYFTQAEIVNRIEQLSRMKLQYDSRPLSQTVMIVNTMILLDP</sequence>
<feature type="compositionally biased region" description="Acidic residues" evidence="1">
    <location>
        <begin position="517"/>
        <end position="537"/>
    </location>
</feature>
<feature type="region of interest" description="Disordered" evidence="1">
    <location>
        <begin position="626"/>
        <end position="645"/>
    </location>
</feature>